<accession>A0A1L3Q379</accession>
<dbReference type="GO" id="GO:0003676">
    <property type="term" value="F:nucleic acid binding"/>
    <property type="evidence" value="ECO:0007669"/>
    <property type="project" value="InterPro"/>
</dbReference>
<dbReference type="EMBL" id="FNMU01000003">
    <property type="protein sequence ID" value="SDW50738.1"/>
    <property type="molecule type" value="Genomic_DNA"/>
</dbReference>
<feature type="domain" description="DHHA1" evidence="2">
    <location>
        <begin position="242"/>
        <end position="315"/>
    </location>
</feature>
<proteinExistence type="predicted"/>
<dbReference type="InterPro" id="IPR038763">
    <property type="entry name" value="DHH_sf"/>
</dbReference>
<protein>
    <submittedName>
        <fullName evidence="3 4">Phosphoesterase</fullName>
    </submittedName>
    <submittedName>
        <fullName evidence="5">RecJ-like exonuclease</fullName>
    </submittedName>
</protein>
<evidence type="ECO:0000259" key="1">
    <source>
        <dbReference type="Pfam" id="PF01368"/>
    </source>
</evidence>
<evidence type="ECO:0000313" key="8">
    <source>
        <dbReference type="Proteomes" id="UP000267921"/>
    </source>
</evidence>
<dbReference type="GeneID" id="30583545"/>
<dbReference type="InterPro" id="IPR052968">
    <property type="entry name" value="Nucleotide_metab_enz"/>
</dbReference>
<evidence type="ECO:0000313" key="6">
    <source>
        <dbReference type="Proteomes" id="UP000186879"/>
    </source>
</evidence>
<dbReference type="EMBL" id="RJJG01000003">
    <property type="protein sequence ID" value="RNI09641.1"/>
    <property type="molecule type" value="Genomic_DNA"/>
</dbReference>
<name>A0A1L3Q379_9EURY</name>
<dbReference type="InterPro" id="IPR003156">
    <property type="entry name" value="DHHA1_dom"/>
</dbReference>
<feature type="domain" description="DDH" evidence="1">
    <location>
        <begin position="7"/>
        <end position="118"/>
    </location>
</feature>
<dbReference type="PANTHER" id="PTHR42146:SF1">
    <property type="entry name" value="OLIGORIBONUCLEASE NRNB"/>
    <property type="match status" value="1"/>
</dbReference>
<evidence type="ECO:0000313" key="5">
    <source>
        <dbReference type="EMBL" id="SDW50738.1"/>
    </source>
</evidence>
<evidence type="ECO:0000259" key="2">
    <source>
        <dbReference type="Pfam" id="PF02272"/>
    </source>
</evidence>
<dbReference type="STRING" id="2177.BHR79_07225"/>
<dbReference type="Gene3D" id="3.10.310.30">
    <property type="match status" value="1"/>
</dbReference>
<gene>
    <name evidence="3" type="ORF">BHR79_07225</name>
    <name evidence="4" type="ORF">EFE40_03010</name>
    <name evidence="5" type="ORF">SAMN04515625_1066</name>
</gene>
<organism evidence="3 6">
    <name type="scientific">Methanohalophilus halophilus</name>
    <dbReference type="NCBI Taxonomy" id="2177"/>
    <lineage>
        <taxon>Archaea</taxon>
        <taxon>Methanobacteriati</taxon>
        <taxon>Methanobacteriota</taxon>
        <taxon>Stenosarchaea group</taxon>
        <taxon>Methanomicrobia</taxon>
        <taxon>Methanosarcinales</taxon>
        <taxon>Methanosarcinaceae</taxon>
        <taxon>Methanohalophilus</taxon>
    </lineage>
</organism>
<dbReference type="OrthoDB" id="36101at2157"/>
<dbReference type="Proteomes" id="UP000198669">
    <property type="component" value="Unassembled WGS sequence"/>
</dbReference>
<evidence type="ECO:0000313" key="7">
    <source>
        <dbReference type="Proteomes" id="UP000198669"/>
    </source>
</evidence>
<dbReference type="Proteomes" id="UP000267921">
    <property type="component" value="Unassembled WGS sequence"/>
</dbReference>
<dbReference type="Pfam" id="PF02272">
    <property type="entry name" value="DHHA1"/>
    <property type="match status" value="1"/>
</dbReference>
<dbReference type="PANTHER" id="PTHR42146">
    <property type="entry name" value="3',5'-CYCLIC-NUCLEOTIDE PHOSPHODIESTERASE"/>
    <property type="match status" value="1"/>
</dbReference>
<dbReference type="SUPFAM" id="SSF64182">
    <property type="entry name" value="DHH phosphoesterases"/>
    <property type="match status" value="1"/>
</dbReference>
<dbReference type="AlphaFoldDB" id="A0A1L3Q379"/>
<keyword evidence="6" id="KW-1185">Reference proteome</keyword>
<dbReference type="Pfam" id="PF01368">
    <property type="entry name" value="DHH"/>
    <property type="match status" value="1"/>
</dbReference>
<sequence>MKKTDTIIFTHGDSDGVCSGAIAKSAYPDARVYFTSPVSLYNRLDMAEDYDNIIICDIAVDERSCVNLYHKINDIASRADVTYIDHHPLPRMCWDEPWFYHDLNTCAAELTYKVFKSRLERDIRRIAVYGAIGDYRDNTPAIKKWTRDWDKRSLYFQAGTLIQALQYVGRNYDFKREIIDPLSNDLIPSEIPNLIPYAKKASRIEEELRIRVKESVHPLHSVAYVLDPEGYLSKSAIYAASYGRKGIGIAAEHRNNKAAYDLSLRSRNSSVDINLLLRDIAPQYGGSGGGHPMAAGARIPEEKLDAFLQEFDRRVNLAETKQGDL</sequence>
<reference evidence="3 6" key="1">
    <citation type="submission" date="2016-10" db="EMBL/GenBank/DDBJ databases">
        <title>Methanohalophilus halophilus.</title>
        <authorList>
            <person name="L'haridon S."/>
        </authorList>
    </citation>
    <scope>NUCLEOTIDE SEQUENCE [LARGE SCALE GENOMIC DNA]</scope>
    <source>
        <strain evidence="3 6">Z-7982</strain>
    </source>
</reference>
<reference evidence="4 8" key="3">
    <citation type="submission" date="2018-10" db="EMBL/GenBank/DDBJ databases">
        <title>Cultivation of a novel Methanohalophilus strain from Kebrit Deep of the Red Sea and a genomic comparison of members of the genus Methanohalophilus.</title>
        <authorList>
            <person name="Guan Y."/>
            <person name="Ngugi D.K."/>
            <person name="Stingl U."/>
        </authorList>
    </citation>
    <scope>NUCLEOTIDE SEQUENCE [LARGE SCALE GENOMIC DNA]</scope>
    <source>
        <strain evidence="4 8">DSM 3094</strain>
    </source>
</reference>
<dbReference type="KEGG" id="mhaz:BHR79_07225"/>
<dbReference type="Proteomes" id="UP000186879">
    <property type="component" value="Chromosome"/>
</dbReference>
<keyword evidence="5" id="KW-0269">Exonuclease</keyword>
<dbReference type="InterPro" id="IPR001667">
    <property type="entry name" value="DDH_dom"/>
</dbReference>
<evidence type="ECO:0000313" key="3">
    <source>
        <dbReference type="EMBL" id="APH39293.1"/>
    </source>
</evidence>
<dbReference type="RefSeq" id="WP_072561724.1">
    <property type="nucleotide sequence ID" value="NZ_CP017921.1"/>
</dbReference>
<dbReference type="GO" id="GO:0004527">
    <property type="term" value="F:exonuclease activity"/>
    <property type="evidence" value="ECO:0007669"/>
    <property type="project" value="UniProtKB-KW"/>
</dbReference>
<dbReference type="EMBL" id="CP017921">
    <property type="protein sequence ID" value="APH39293.1"/>
    <property type="molecule type" value="Genomic_DNA"/>
</dbReference>
<evidence type="ECO:0000313" key="4">
    <source>
        <dbReference type="EMBL" id="RNI09641.1"/>
    </source>
</evidence>
<reference evidence="5 7" key="2">
    <citation type="submission" date="2016-10" db="EMBL/GenBank/DDBJ databases">
        <authorList>
            <person name="de Groot N.N."/>
        </authorList>
    </citation>
    <scope>NUCLEOTIDE SEQUENCE [LARGE SCALE GENOMIC DNA]</scope>
    <source>
        <strain evidence="5 7">Z-7982</strain>
    </source>
</reference>
<keyword evidence="5" id="KW-0540">Nuclease</keyword>
<keyword evidence="5" id="KW-0378">Hydrolase</keyword>